<evidence type="ECO:0000313" key="3">
    <source>
        <dbReference type="EMBL" id="VDI78323.1"/>
    </source>
</evidence>
<feature type="signal peptide" evidence="1">
    <location>
        <begin position="1"/>
        <end position="18"/>
    </location>
</feature>
<protein>
    <recommendedName>
        <fullName evidence="2">Integrase core domain-containing protein</fullName>
    </recommendedName>
</protein>
<keyword evidence="1" id="KW-0732">Signal</keyword>
<comment type="caution">
    <text evidence="3">The sequence shown here is derived from an EMBL/GenBank/DDBJ whole genome shotgun (WGS) entry which is preliminary data.</text>
</comment>
<keyword evidence="4" id="KW-1185">Reference proteome</keyword>
<dbReference type="Pfam" id="PF24764">
    <property type="entry name" value="rva_4"/>
    <property type="match status" value="1"/>
</dbReference>
<dbReference type="PANTHER" id="PTHR46791">
    <property type="entry name" value="EXPRESSED PROTEIN"/>
    <property type="match status" value="1"/>
</dbReference>
<evidence type="ECO:0000313" key="4">
    <source>
        <dbReference type="Proteomes" id="UP000596742"/>
    </source>
</evidence>
<organism evidence="3 4">
    <name type="scientific">Mytilus galloprovincialis</name>
    <name type="common">Mediterranean mussel</name>
    <dbReference type="NCBI Taxonomy" id="29158"/>
    <lineage>
        <taxon>Eukaryota</taxon>
        <taxon>Metazoa</taxon>
        <taxon>Spiralia</taxon>
        <taxon>Lophotrochozoa</taxon>
        <taxon>Mollusca</taxon>
        <taxon>Bivalvia</taxon>
        <taxon>Autobranchia</taxon>
        <taxon>Pteriomorphia</taxon>
        <taxon>Mytilida</taxon>
        <taxon>Mytiloidea</taxon>
        <taxon>Mytilidae</taxon>
        <taxon>Mytilinae</taxon>
        <taxon>Mytilus</taxon>
    </lineage>
</organism>
<proteinExistence type="predicted"/>
<dbReference type="PANTHER" id="PTHR46791:SF13">
    <property type="entry name" value="CLR5 DOMAIN-CONTAINING PROTEIN"/>
    <property type="match status" value="1"/>
</dbReference>
<dbReference type="OrthoDB" id="5948209at2759"/>
<feature type="domain" description="Integrase core" evidence="2">
    <location>
        <begin position="328"/>
        <end position="497"/>
    </location>
</feature>
<dbReference type="EMBL" id="UYJE01009954">
    <property type="protein sequence ID" value="VDI78323.1"/>
    <property type="molecule type" value="Genomic_DNA"/>
</dbReference>
<dbReference type="Gene3D" id="1.20.5.1070">
    <property type="entry name" value="Head and neck region of the ectodomain of NDV fusion glycoprotein"/>
    <property type="match status" value="2"/>
</dbReference>
<sequence>MSLLGVQLLSILCEGFLSSSCKLRVTKVELRVTKVELRVTKVELRVTKVELRVKKVELRVTEVELRVTKVVLRVTNVELRVTKVELRVTKVELRVKKVELRVTKVEMRVTKVELRVMKVELRVTKVELRVLKVELRATKVELRVTKVELRVTKVELRVKKVELRVPKIELRVTKVELRVTKVELRVTKVELRVTKIIFDKACIAIKMDIDRTSICKFYFRLGFEYKYILKFLAEQHGIVISMRTLKRTLKGAGLRRRKSKTDVLEAALFIQDKISSGADYGYRWMHLQCTQNGLNVPRDTVEMMMKLLDPVGVKMRSKKRLRRRHYFARGPDFVWHLDSYDKLKRYGLCINGCLDGFSRQLIWLNAYSTSSNPRIIAGYYMEAVSKIKGCPSRVRGDHGTENGHVAAFQNFLAEKESFIYGPSTGNQRIESFWYILRRQCCQVWIEKLGVLVDDGLYNGDLLDKNLIQYCCMSVLQNELNDVMTTWNIHQIRPTKNQNCPHGRPMVMYMIPTSYETRSYRIEVDQDKIDVCKTECIFRQDQVCDEDIWDLCGIYMKENALSLPTSLDTAIALYKILRDLFHEDI</sequence>
<reference evidence="3" key="1">
    <citation type="submission" date="2018-11" db="EMBL/GenBank/DDBJ databases">
        <authorList>
            <person name="Alioto T."/>
            <person name="Alioto T."/>
        </authorList>
    </citation>
    <scope>NUCLEOTIDE SEQUENCE</scope>
</reference>
<evidence type="ECO:0000259" key="2">
    <source>
        <dbReference type="Pfam" id="PF24764"/>
    </source>
</evidence>
<dbReference type="AlphaFoldDB" id="A0A8B6HFB3"/>
<name>A0A8B6HFB3_MYTGA</name>
<dbReference type="SUPFAM" id="SSF57997">
    <property type="entry name" value="Tropomyosin"/>
    <property type="match status" value="1"/>
</dbReference>
<evidence type="ECO:0000256" key="1">
    <source>
        <dbReference type="SAM" id="SignalP"/>
    </source>
</evidence>
<feature type="chain" id="PRO_5032856239" description="Integrase core domain-containing protein" evidence="1">
    <location>
        <begin position="19"/>
        <end position="584"/>
    </location>
</feature>
<accession>A0A8B6HFB3</accession>
<dbReference type="Proteomes" id="UP000596742">
    <property type="component" value="Unassembled WGS sequence"/>
</dbReference>
<gene>
    <name evidence="3" type="ORF">MGAL_10B031245</name>
</gene>
<dbReference type="Gene3D" id="1.10.287.540">
    <property type="entry name" value="Helix hairpin bin"/>
    <property type="match status" value="1"/>
</dbReference>
<dbReference type="InterPro" id="IPR058913">
    <property type="entry name" value="Integrase_dom_put"/>
</dbReference>